<feature type="transmembrane region" description="Helical" evidence="1">
    <location>
        <begin position="70"/>
        <end position="89"/>
    </location>
</feature>
<organism evidence="2 3">
    <name type="scientific">Mesonia phycicola</name>
    <dbReference type="NCBI Taxonomy" id="579105"/>
    <lineage>
        <taxon>Bacteria</taxon>
        <taxon>Pseudomonadati</taxon>
        <taxon>Bacteroidota</taxon>
        <taxon>Flavobacteriia</taxon>
        <taxon>Flavobacteriales</taxon>
        <taxon>Flavobacteriaceae</taxon>
        <taxon>Mesonia</taxon>
    </lineage>
</organism>
<dbReference type="AlphaFoldDB" id="A0A1M6FYU4"/>
<evidence type="ECO:0000313" key="2">
    <source>
        <dbReference type="EMBL" id="SHJ02893.1"/>
    </source>
</evidence>
<protein>
    <submittedName>
        <fullName evidence="2">Uncharacterized protein</fullName>
    </submittedName>
</protein>
<accession>A0A1M6FYU4</accession>
<feature type="transmembrane region" description="Helical" evidence="1">
    <location>
        <begin position="40"/>
        <end position="58"/>
    </location>
</feature>
<evidence type="ECO:0000256" key="1">
    <source>
        <dbReference type="SAM" id="Phobius"/>
    </source>
</evidence>
<dbReference type="Proteomes" id="UP000184225">
    <property type="component" value="Unassembled WGS sequence"/>
</dbReference>
<sequence>MKELLTNIRPPKYLRYFFYIIYSFYRNYKSERTDAHITATIFLAFMHMLFFLSLVFIVEDYYSLDTYQGYTNTYLTIFITGVIFYFGFFF</sequence>
<dbReference type="EMBL" id="FQYY01000007">
    <property type="protein sequence ID" value="SHJ02893.1"/>
    <property type="molecule type" value="Genomic_DNA"/>
</dbReference>
<proteinExistence type="predicted"/>
<evidence type="ECO:0000313" key="3">
    <source>
        <dbReference type="Proteomes" id="UP000184225"/>
    </source>
</evidence>
<reference evidence="2 3" key="1">
    <citation type="submission" date="2016-11" db="EMBL/GenBank/DDBJ databases">
        <authorList>
            <person name="Jaros S."/>
            <person name="Januszkiewicz K."/>
            <person name="Wedrychowicz H."/>
        </authorList>
    </citation>
    <scope>NUCLEOTIDE SEQUENCE [LARGE SCALE GENOMIC DNA]</scope>
    <source>
        <strain evidence="2 3">DSM 21425</strain>
    </source>
</reference>
<keyword evidence="3" id="KW-1185">Reference proteome</keyword>
<name>A0A1M6FYU4_9FLAO</name>
<keyword evidence="1" id="KW-0812">Transmembrane</keyword>
<keyword evidence="1" id="KW-0472">Membrane</keyword>
<keyword evidence="1" id="KW-1133">Transmembrane helix</keyword>
<gene>
    <name evidence="2" type="ORF">SAMN04488096_10731</name>
</gene>